<comment type="caution">
    <text evidence="2">The sequence shown here is derived from an EMBL/GenBank/DDBJ whole genome shotgun (WGS) entry which is preliminary data.</text>
</comment>
<dbReference type="Proteomes" id="UP000435649">
    <property type="component" value="Unassembled WGS sequence"/>
</dbReference>
<organism evidence="2 3">
    <name type="scientific">Victivallis lenta</name>
    <dbReference type="NCBI Taxonomy" id="2606640"/>
    <lineage>
        <taxon>Bacteria</taxon>
        <taxon>Pseudomonadati</taxon>
        <taxon>Lentisphaerota</taxon>
        <taxon>Lentisphaeria</taxon>
        <taxon>Victivallales</taxon>
        <taxon>Victivallaceae</taxon>
        <taxon>Victivallis</taxon>
    </lineage>
</organism>
<feature type="compositionally biased region" description="Basic and acidic residues" evidence="1">
    <location>
        <begin position="63"/>
        <end position="78"/>
    </location>
</feature>
<gene>
    <name evidence="2" type="ORF">FYJ85_05190</name>
</gene>
<sequence length="133" mass="15316">MISIFSKNDSMKRFHLGSSTKKHILSAWETAKPRKMPNRTESRPTTTAMYLIYRLKPFKSIENPKRNDGFSPEHEKIEKKRGKQSGNLAFSAMRRYFKKSKIMLERFHIAYSTARGGVTGEKVAGSAPRTSFR</sequence>
<dbReference type="RefSeq" id="WP_106054618.1">
    <property type="nucleotide sequence ID" value="NZ_CALXOB010000019.1"/>
</dbReference>
<evidence type="ECO:0000313" key="2">
    <source>
        <dbReference type="EMBL" id="MST96438.1"/>
    </source>
</evidence>
<protein>
    <submittedName>
        <fullName evidence="2">Uncharacterized protein</fullName>
    </submittedName>
</protein>
<evidence type="ECO:0000256" key="1">
    <source>
        <dbReference type="SAM" id="MobiDB-lite"/>
    </source>
</evidence>
<dbReference type="AlphaFoldDB" id="A0A844G1I9"/>
<dbReference type="EMBL" id="VUNS01000004">
    <property type="protein sequence ID" value="MST96438.1"/>
    <property type="molecule type" value="Genomic_DNA"/>
</dbReference>
<reference evidence="2 3" key="1">
    <citation type="submission" date="2019-08" db="EMBL/GenBank/DDBJ databases">
        <title>In-depth cultivation of the pig gut microbiome towards novel bacterial diversity and tailored functional studies.</title>
        <authorList>
            <person name="Wylensek D."/>
            <person name="Hitch T.C.A."/>
            <person name="Clavel T."/>
        </authorList>
    </citation>
    <scope>NUCLEOTIDE SEQUENCE [LARGE SCALE GENOMIC DNA]</scope>
    <source>
        <strain evidence="2 3">BBE-744-WT-12</strain>
    </source>
</reference>
<accession>A0A844G1I9</accession>
<proteinExistence type="predicted"/>
<keyword evidence="3" id="KW-1185">Reference proteome</keyword>
<feature type="region of interest" description="Disordered" evidence="1">
    <location>
        <begin position="63"/>
        <end position="83"/>
    </location>
</feature>
<name>A0A844G1I9_9BACT</name>
<evidence type="ECO:0000313" key="3">
    <source>
        <dbReference type="Proteomes" id="UP000435649"/>
    </source>
</evidence>